<comment type="caution">
    <text evidence="3">The sequence shown here is derived from an EMBL/GenBank/DDBJ whole genome shotgun (WGS) entry which is preliminary data.</text>
</comment>
<evidence type="ECO:0000313" key="4">
    <source>
        <dbReference type="Proteomes" id="UP000176834"/>
    </source>
</evidence>
<proteinExistence type="predicted"/>
<evidence type="ECO:0000259" key="2">
    <source>
        <dbReference type="PROSITE" id="PS50234"/>
    </source>
</evidence>
<dbReference type="Pfam" id="PF00092">
    <property type="entry name" value="VWA"/>
    <property type="match status" value="1"/>
</dbReference>
<dbReference type="SUPFAM" id="SSF53300">
    <property type="entry name" value="vWA-like"/>
    <property type="match status" value="1"/>
</dbReference>
<dbReference type="InterPro" id="IPR036465">
    <property type="entry name" value="vWFA_dom_sf"/>
</dbReference>
<feature type="domain" description="VWFA" evidence="2">
    <location>
        <begin position="144"/>
        <end position="341"/>
    </location>
</feature>
<gene>
    <name evidence="3" type="ORF">A3B86_02945</name>
</gene>
<dbReference type="SMART" id="SM00327">
    <property type="entry name" value="VWA"/>
    <property type="match status" value="1"/>
</dbReference>
<evidence type="ECO:0000313" key="3">
    <source>
        <dbReference type="EMBL" id="OGN06829.1"/>
    </source>
</evidence>
<name>A0A1F8F3I6_9BACT</name>
<dbReference type="CDD" id="cd00198">
    <property type="entry name" value="vWFA"/>
    <property type="match status" value="1"/>
</dbReference>
<dbReference type="EMBL" id="MGJN01000014">
    <property type="protein sequence ID" value="OGN06829.1"/>
    <property type="molecule type" value="Genomic_DNA"/>
</dbReference>
<dbReference type="InterPro" id="IPR002035">
    <property type="entry name" value="VWF_A"/>
</dbReference>
<dbReference type="Gene3D" id="3.40.50.410">
    <property type="entry name" value="von Willebrand factor, type A domain"/>
    <property type="match status" value="1"/>
</dbReference>
<keyword evidence="1" id="KW-1133">Transmembrane helix</keyword>
<dbReference type="Proteomes" id="UP000176834">
    <property type="component" value="Unassembled WGS sequence"/>
</dbReference>
<reference evidence="3 4" key="1">
    <citation type="journal article" date="2016" name="Nat. Commun.">
        <title>Thousands of microbial genomes shed light on interconnected biogeochemical processes in an aquifer system.</title>
        <authorList>
            <person name="Anantharaman K."/>
            <person name="Brown C.T."/>
            <person name="Hug L.A."/>
            <person name="Sharon I."/>
            <person name="Castelle C.J."/>
            <person name="Probst A.J."/>
            <person name="Thomas B.C."/>
            <person name="Singh A."/>
            <person name="Wilkins M.J."/>
            <person name="Karaoz U."/>
            <person name="Brodie E.L."/>
            <person name="Williams K.H."/>
            <person name="Hubbard S.S."/>
            <person name="Banfield J.F."/>
        </authorList>
    </citation>
    <scope>NUCLEOTIDE SEQUENCE [LARGE SCALE GENOMIC DNA]</scope>
</reference>
<keyword evidence="1" id="KW-0812">Transmembrane</keyword>
<dbReference type="PROSITE" id="PS50234">
    <property type="entry name" value="VWFA"/>
    <property type="match status" value="1"/>
</dbReference>
<protein>
    <recommendedName>
        <fullName evidence="2">VWFA domain-containing protein</fullName>
    </recommendedName>
</protein>
<keyword evidence="1" id="KW-0472">Membrane</keyword>
<dbReference type="AlphaFoldDB" id="A0A1F8F3I6"/>
<accession>A0A1F8F3I6</accession>
<sequence>MDKIHANKRESGYITLISAIIIAGVLMVATFSLSYDGFTARFNLLDRNNKEKSLQLAEGCANIAVQRLLEDVNYFGNETISIGSEECSILDIDPIDDTRTIRTSSVVGSAYTNIEVGVIISPSQSSTEPESGPTPSPIPSLCADTIMMLDRTGSMNATARADEQVAAKNLINLFSGVFPTAKIGVGRFGDSANGGIEAEILTSGQLTDVYGDDDPGNDSDNDLFHAVETATNTNSSVGTNLKDAIDVAQAELESSRGTSLPNVIIIISDGDPSEPTTDPLTAASNAANSAKAAGTEIFTIHFGDDPSGLAGQELLLSMATDENHFFVSPTSADLQDLFVTIANNICPEISNPILSPASSYIDINSWKEVPNF</sequence>
<organism evidence="3 4">
    <name type="scientific">Candidatus Yanofskybacteria bacterium RIFCSPHIGHO2_02_FULL_38_22b</name>
    <dbReference type="NCBI Taxonomy" id="1802673"/>
    <lineage>
        <taxon>Bacteria</taxon>
        <taxon>Candidatus Yanofskyibacteriota</taxon>
    </lineage>
</organism>
<evidence type="ECO:0000256" key="1">
    <source>
        <dbReference type="SAM" id="Phobius"/>
    </source>
</evidence>
<feature type="transmembrane region" description="Helical" evidence="1">
    <location>
        <begin position="12"/>
        <end position="35"/>
    </location>
</feature>